<dbReference type="Proteomes" id="UP000516028">
    <property type="component" value="Chromosome"/>
</dbReference>
<reference evidence="1 2" key="1">
    <citation type="submission" date="2020-08" db="EMBL/GenBank/DDBJ databases">
        <title>Genome sequence of Diaphorobacter aerolatus KACC 16536T.</title>
        <authorList>
            <person name="Hyun D.-W."/>
            <person name="Bae J.-W."/>
        </authorList>
    </citation>
    <scope>NUCLEOTIDE SEQUENCE [LARGE SCALE GENOMIC DNA]</scope>
    <source>
        <strain evidence="1 2">KACC 16536</strain>
    </source>
</reference>
<name>A0A7H0GHA8_9BURK</name>
<dbReference type="EMBL" id="CP060783">
    <property type="protein sequence ID" value="QNP47674.1"/>
    <property type="molecule type" value="Genomic_DNA"/>
</dbReference>
<evidence type="ECO:0000313" key="1">
    <source>
        <dbReference type="EMBL" id="QNP47674.1"/>
    </source>
</evidence>
<evidence type="ECO:0000313" key="2">
    <source>
        <dbReference type="Proteomes" id="UP000516028"/>
    </source>
</evidence>
<keyword evidence="2" id="KW-1185">Reference proteome</keyword>
<sequence>MNVGKTLMFAARRQSAAKMLLTPPRDGMTLTLQSLTASPRAARMGCLHKKQAT</sequence>
<accession>A0A7H0GHA8</accession>
<proteinExistence type="predicted"/>
<protein>
    <submittedName>
        <fullName evidence="1">Uncharacterized protein</fullName>
    </submittedName>
</protein>
<dbReference type="RefSeq" id="WP_187723354.1">
    <property type="nucleotide sequence ID" value="NZ_CP060783.1"/>
</dbReference>
<organism evidence="1 2">
    <name type="scientific">Diaphorobacter aerolatus</name>
    <dbReference type="NCBI Taxonomy" id="1288495"/>
    <lineage>
        <taxon>Bacteria</taxon>
        <taxon>Pseudomonadati</taxon>
        <taxon>Pseudomonadota</taxon>
        <taxon>Betaproteobacteria</taxon>
        <taxon>Burkholderiales</taxon>
        <taxon>Comamonadaceae</taxon>
        <taxon>Diaphorobacter</taxon>
    </lineage>
</organism>
<dbReference type="AlphaFoldDB" id="A0A7H0GHA8"/>
<dbReference type="KEGG" id="daer:H9K75_15855"/>
<gene>
    <name evidence="1" type="ORF">H9K75_15855</name>
</gene>